<gene>
    <name evidence="1" type="ORF">HMPREF2130_11720</name>
</gene>
<proteinExistence type="predicted"/>
<dbReference type="RefSeq" id="WP_036561360.1">
    <property type="nucleotide sequence ID" value="NZ_JRNI01000124.1"/>
</dbReference>
<organism evidence="1 2">
    <name type="scientific">Oligella urethralis DNF00040</name>
    <dbReference type="NCBI Taxonomy" id="1401065"/>
    <lineage>
        <taxon>Bacteria</taxon>
        <taxon>Pseudomonadati</taxon>
        <taxon>Pseudomonadota</taxon>
        <taxon>Betaproteobacteria</taxon>
        <taxon>Burkholderiales</taxon>
        <taxon>Alcaligenaceae</taxon>
        <taxon>Oligella</taxon>
    </lineage>
</organism>
<evidence type="ECO:0000313" key="2">
    <source>
        <dbReference type="Proteomes" id="UP000029629"/>
    </source>
</evidence>
<accession>A0A096A0Z7</accession>
<sequence>MRELNRKPAPETALRAALADPSKKAQILEETGWHDSMPSKVLSGDSGITLDKLDKVLSALGLVIVSTEYMDYLAFGNEIGTHCSCARAGYGACGVRR</sequence>
<comment type="caution">
    <text evidence="1">The sequence shown here is derived from an EMBL/GenBank/DDBJ whole genome shotgun (WGS) entry which is preliminary data.</text>
</comment>
<reference evidence="1 2" key="1">
    <citation type="submission" date="2014-07" db="EMBL/GenBank/DDBJ databases">
        <authorList>
            <person name="McCorrison J."/>
            <person name="Sanka R."/>
            <person name="Torralba M."/>
            <person name="Gillis M."/>
            <person name="Haft D.H."/>
            <person name="Methe B."/>
            <person name="Sutton G."/>
            <person name="Nelson K.E."/>
        </authorList>
    </citation>
    <scope>NUCLEOTIDE SEQUENCE [LARGE SCALE GENOMIC DNA]</scope>
    <source>
        <strain evidence="1 2">DNF00040</strain>
    </source>
</reference>
<evidence type="ECO:0008006" key="3">
    <source>
        <dbReference type="Google" id="ProtNLM"/>
    </source>
</evidence>
<dbReference type="AlphaFoldDB" id="A0A096A0Z7"/>
<name>A0A096A0Z7_9BURK</name>
<dbReference type="eggNOG" id="ENOG50316HX">
    <property type="taxonomic scope" value="Bacteria"/>
</dbReference>
<protein>
    <recommendedName>
        <fullName evidence="3">DNA-binding protein</fullName>
    </recommendedName>
</protein>
<keyword evidence="2" id="KW-1185">Reference proteome</keyword>
<evidence type="ECO:0000313" key="1">
    <source>
        <dbReference type="EMBL" id="KGF24437.1"/>
    </source>
</evidence>
<dbReference type="Proteomes" id="UP000029629">
    <property type="component" value="Unassembled WGS sequence"/>
</dbReference>
<dbReference type="OrthoDB" id="8662779at2"/>
<dbReference type="EMBL" id="JRNI01000124">
    <property type="protein sequence ID" value="KGF24437.1"/>
    <property type="molecule type" value="Genomic_DNA"/>
</dbReference>